<name>A0A7W2A9C9_9BACL</name>
<dbReference type="RefSeq" id="WP_181752294.1">
    <property type="nucleotide sequence ID" value="NZ_JACEIQ010000012.1"/>
</dbReference>
<keyword evidence="2" id="KW-1185">Reference proteome</keyword>
<organism evidence="1 2">
    <name type="scientific">Paenactinomyces guangxiensis</name>
    <dbReference type="NCBI Taxonomy" id="1490290"/>
    <lineage>
        <taxon>Bacteria</taxon>
        <taxon>Bacillati</taxon>
        <taxon>Bacillota</taxon>
        <taxon>Bacilli</taxon>
        <taxon>Bacillales</taxon>
        <taxon>Thermoactinomycetaceae</taxon>
        <taxon>Paenactinomyces</taxon>
    </lineage>
</organism>
<protein>
    <submittedName>
        <fullName evidence="1">Uncharacterized protein</fullName>
    </submittedName>
</protein>
<evidence type="ECO:0000313" key="1">
    <source>
        <dbReference type="EMBL" id="MBA4495047.1"/>
    </source>
</evidence>
<comment type="caution">
    <text evidence="1">The sequence shown here is derived from an EMBL/GenBank/DDBJ whole genome shotgun (WGS) entry which is preliminary data.</text>
</comment>
<proteinExistence type="predicted"/>
<sequence>MTFTYGNEETEVVAQRVLDITTGVPYDYYVEFYNPLNPTNVAGYFEINSHESHYELSPDCGFTCYEYNTKAYSNPALQDVYYNTH</sequence>
<evidence type="ECO:0000313" key="2">
    <source>
        <dbReference type="Proteomes" id="UP000535491"/>
    </source>
</evidence>
<dbReference type="Proteomes" id="UP000535491">
    <property type="component" value="Unassembled WGS sequence"/>
</dbReference>
<accession>A0A7W2A9C9</accession>
<dbReference type="AlphaFoldDB" id="A0A7W2A9C9"/>
<gene>
    <name evidence="1" type="ORF">H1191_12080</name>
</gene>
<reference evidence="1 2" key="1">
    <citation type="submission" date="2020-07" db="EMBL/GenBank/DDBJ databases">
        <authorList>
            <person name="Feng H."/>
        </authorList>
    </citation>
    <scope>NUCLEOTIDE SEQUENCE [LARGE SCALE GENOMIC DNA]</scope>
    <source>
        <strain evidence="2">s-10</strain>
    </source>
</reference>
<dbReference type="EMBL" id="JACEIQ010000012">
    <property type="protein sequence ID" value="MBA4495047.1"/>
    <property type="molecule type" value="Genomic_DNA"/>
</dbReference>